<evidence type="ECO:0000256" key="1">
    <source>
        <dbReference type="ARBA" id="ARBA00004613"/>
    </source>
</evidence>
<keyword evidence="7" id="KW-1185">Reference proteome</keyword>
<dbReference type="EMBL" id="FOKO01000004">
    <property type="protein sequence ID" value="SFC87570.1"/>
    <property type="molecule type" value="Genomic_DNA"/>
</dbReference>
<reference evidence="5 7" key="2">
    <citation type="submission" date="2021-03" db="EMBL/GenBank/DDBJ databases">
        <authorList>
            <person name="Li Y."/>
            <person name="Li S."/>
            <person name="Chen M."/>
            <person name="Peng G."/>
            <person name="Tan Z."/>
            <person name="An Q."/>
        </authorList>
    </citation>
    <scope>NUCLEOTIDE SEQUENCE [LARGE SCALE GENOMIC DNA]</scope>
    <source>
        <strain evidence="5 7">Ola 51</strain>
    </source>
</reference>
<evidence type="ECO:0000256" key="3">
    <source>
        <dbReference type="ARBA" id="ARBA00022978"/>
    </source>
</evidence>
<dbReference type="Pfam" id="PF04877">
    <property type="entry name" value="Harpin"/>
    <property type="match status" value="1"/>
</dbReference>
<name>A0AA94KR44_9ENTR</name>
<comment type="subcellular location">
    <subcellularLocation>
        <location evidence="1">Secreted</location>
    </subcellularLocation>
</comment>
<evidence type="ECO:0000256" key="4">
    <source>
        <dbReference type="SAM" id="MobiDB-lite"/>
    </source>
</evidence>
<reference evidence="6 8" key="1">
    <citation type="submission" date="2016-10" db="EMBL/GenBank/DDBJ databases">
        <authorList>
            <person name="Varghese N."/>
            <person name="Submissions S."/>
        </authorList>
    </citation>
    <scope>NUCLEOTIDE SEQUENCE [LARGE SCALE GENOMIC DNA]</scope>
    <source>
        <strain evidence="6 8">CGMCC 1.7012</strain>
    </source>
</reference>
<gene>
    <name evidence="5" type="ORF">AWR26_03730</name>
    <name evidence="6" type="ORF">SAMN05216286_3564</name>
</gene>
<dbReference type="GO" id="GO:0005576">
    <property type="term" value="C:extracellular region"/>
    <property type="evidence" value="ECO:0007669"/>
    <property type="project" value="UniProtKB-SubCell"/>
</dbReference>
<sequence>MSHLISGMLGMPGKMSAALNLTPQGAAANILKNMGESMIGNISSSLTHRLFSGWPNQQQGGGHAMRDQLMDQVLRFMGIMPHNNPFTMSSDQHEMHAFNQGMAKGIMEGISGLPLQNMLSLHHSRDFNQLGNIIGFQLANKAGLSALMDMSASSIKGADGALSGGGKVDGASPQIRAELGKFMDQHPEIFGNPTSPNGAQNPKSWEDALKDGKPLSDASLKQFQIAKNDLQMVMTGGTISASQGSAPNISALVNADAQLYVSNIKQDALTLLS</sequence>
<keyword evidence="3" id="KW-0928">Hypersensitive response elicitation</keyword>
<keyword evidence="2" id="KW-0964">Secreted</keyword>
<feature type="region of interest" description="Disordered" evidence="4">
    <location>
        <begin position="191"/>
        <end position="211"/>
    </location>
</feature>
<dbReference type="GO" id="GO:0052040">
    <property type="term" value="P:symbiont-mediated perturbation of host programmed cell death"/>
    <property type="evidence" value="ECO:0007669"/>
    <property type="project" value="UniProtKB-KW"/>
</dbReference>
<dbReference type="InterPro" id="IPR006961">
    <property type="entry name" value="HrpN/Z"/>
</dbReference>
<dbReference type="RefSeq" id="WP_064563698.1">
    <property type="nucleotide sequence ID" value="NZ_CP014007.2"/>
</dbReference>
<protein>
    <submittedName>
        <fullName evidence="6">HrpZ protein</fullName>
    </submittedName>
    <submittedName>
        <fullName evidence="5">Type III secretion protein</fullName>
    </submittedName>
</protein>
<proteinExistence type="predicted"/>
<evidence type="ECO:0000313" key="5">
    <source>
        <dbReference type="EMBL" id="ANI81303.2"/>
    </source>
</evidence>
<dbReference type="EMBL" id="CP014007">
    <property type="protein sequence ID" value="ANI81303.2"/>
    <property type="molecule type" value="Genomic_DNA"/>
</dbReference>
<evidence type="ECO:0000313" key="7">
    <source>
        <dbReference type="Proteomes" id="UP000078227"/>
    </source>
</evidence>
<evidence type="ECO:0000313" key="6">
    <source>
        <dbReference type="EMBL" id="SFC87570.1"/>
    </source>
</evidence>
<organism evidence="6 8">
    <name type="scientific">Kosakonia oryzae</name>
    <dbReference type="NCBI Taxonomy" id="497725"/>
    <lineage>
        <taxon>Bacteria</taxon>
        <taxon>Pseudomonadati</taxon>
        <taxon>Pseudomonadota</taxon>
        <taxon>Gammaproteobacteria</taxon>
        <taxon>Enterobacterales</taxon>
        <taxon>Enterobacteriaceae</taxon>
        <taxon>Kosakonia</taxon>
    </lineage>
</organism>
<accession>A0AA94KR44</accession>
<evidence type="ECO:0000256" key="2">
    <source>
        <dbReference type="ARBA" id="ARBA00022525"/>
    </source>
</evidence>
<evidence type="ECO:0000313" key="8">
    <source>
        <dbReference type="Proteomes" id="UP000182314"/>
    </source>
</evidence>
<feature type="compositionally biased region" description="Polar residues" evidence="4">
    <location>
        <begin position="192"/>
        <end position="203"/>
    </location>
</feature>
<dbReference type="AlphaFoldDB" id="A0AA94KR44"/>
<dbReference type="Proteomes" id="UP000182314">
    <property type="component" value="Unassembled WGS sequence"/>
</dbReference>
<dbReference type="Proteomes" id="UP000078227">
    <property type="component" value="Chromosome"/>
</dbReference>